<name>A0AAX1N146_9BACT</name>
<evidence type="ECO:0000313" key="2">
    <source>
        <dbReference type="Proteomes" id="UP000678679"/>
    </source>
</evidence>
<sequence length="452" mass="53106">MKNKFDLSFLLSENDFLNQSDYTANKSCLVNSLESVENINDQSNGLMRLLLHSIRYEQSTEVSNSIYKYITLFGYDIPQSGNQLHRDLSLQHLRLLENIGEDSIDLAFQSRKQEPLDETSYYLRILAPFMLCDEIKDWEFYKWCALEIINYSLENGLNEITPYGCLGLSRYMITKYEDMHLAKDYAQVALSEIEKSNNKRIINNFYSDYAFIILPWLEELSVCLVMINEKFSLILKSNDNYLKGKNVKRYYQMLLFSGVNKSEALRKSHHDLENVAFDEKPIVTEILQLYQLSKMTERVNLEKVIMLIDKSPEIYEGTLLHPSLLVMKAVYINNQKESREGELRKIYDRFKYWAGYSPKLFNTWKHFVEAEWRINRDEVDLAKELYSKALKESSSNKIDLKCLVALRRLAVFSEIKKEDSDLPQFYTEAKDVYKDFGDEKAFEALINRFKSA</sequence>
<dbReference type="KEGG" id="fya:KMW28_16390"/>
<proteinExistence type="predicted"/>
<organism evidence="1 2">
    <name type="scientific">Flammeovirga yaeyamensis</name>
    <dbReference type="NCBI Taxonomy" id="367791"/>
    <lineage>
        <taxon>Bacteria</taxon>
        <taxon>Pseudomonadati</taxon>
        <taxon>Bacteroidota</taxon>
        <taxon>Cytophagia</taxon>
        <taxon>Cytophagales</taxon>
        <taxon>Flammeovirgaceae</taxon>
        <taxon>Flammeovirga</taxon>
    </lineage>
</organism>
<dbReference type="InterPro" id="IPR053159">
    <property type="entry name" value="Hybrid_Histidine_Kinase"/>
</dbReference>
<reference evidence="1 2" key="1">
    <citation type="submission" date="2021-05" db="EMBL/GenBank/DDBJ databases">
        <title>Comparative genomic studies on the polysaccharide-degrading batcterial strains of the Flammeovirga genus.</title>
        <authorList>
            <person name="Zewei F."/>
            <person name="Zheng Z."/>
            <person name="Yu L."/>
            <person name="Ruyue G."/>
            <person name="Yanhong M."/>
            <person name="Yuanyuan C."/>
            <person name="Jingyan G."/>
            <person name="Wenjun H."/>
        </authorList>
    </citation>
    <scope>NUCLEOTIDE SEQUENCE [LARGE SCALE GENOMIC DNA]</scope>
    <source>
        <strain evidence="1 2">NBRC:100898</strain>
    </source>
</reference>
<protein>
    <submittedName>
        <fullName evidence="1">Uncharacterized protein</fullName>
    </submittedName>
</protein>
<dbReference type="Proteomes" id="UP000678679">
    <property type="component" value="Chromosome 1"/>
</dbReference>
<dbReference type="AlphaFoldDB" id="A0AAX1N146"/>
<keyword evidence="2" id="KW-1185">Reference proteome</keyword>
<accession>A0AAX1N146</accession>
<dbReference type="RefSeq" id="WP_169662750.1">
    <property type="nucleotide sequence ID" value="NZ_CP076132.1"/>
</dbReference>
<evidence type="ECO:0000313" key="1">
    <source>
        <dbReference type="EMBL" id="QWG01224.1"/>
    </source>
</evidence>
<dbReference type="EMBL" id="CP076132">
    <property type="protein sequence ID" value="QWG01224.1"/>
    <property type="molecule type" value="Genomic_DNA"/>
</dbReference>
<dbReference type="PANTHER" id="PTHR43642:SF1">
    <property type="entry name" value="HYBRID SIGNAL TRANSDUCTION HISTIDINE KINASE G"/>
    <property type="match status" value="1"/>
</dbReference>
<dbReference type="PANTHER" id="PTHR43642">
    <property type="entry name" value="HYBRID SIGNAL TRANSDUCTION HISTIDINE KINASE G"/>
    <property type="match status" value="1"/>
</dbReference>
<gene>
    <name evidence="1" type="ORF">KMW28_16390</name>
</gene>